<organism evidence="1">
    <name type="scientific">viral metagenome</name>
    <dbReference type="NCBI Taxonomy" id="1070528"/>
    <lineage>
        <taxon>unclassified sequences</taxon>
        <taxon>metagenomes</taxon>
        <taxon>organismal metagenomes</taxon>
    </lineage>
</organism>
<proteinExistence type="predicted"/>
<name>A0A6C0I1L7_9ZZZZ</name>
<dbReference type="AlphaFoldDB" id="A0A6C0I1L7"/>
<evidence type="ECO:0000313" key="1">
    <source>
        <dbReference type="EMBL" id="QHT86898.1"/>
    </source>
</evidence>
<sequence length="220" mass="25207">MTGQSKLASNPYSLTSIYIPRIHRNQMREAYVKRVFECQHIAIVSRVDFVEYEHPDANFCFAVVHILFWIPGVISKHFRERIQSQREARIVFSDPSYWVVLPYTQKQKKTSVRSEASLETFSTPPTPISSYTFAPPPFAPAPTKRNQNQNCICGCGGYELDCSSQILYNAFTDSTWKTAATTTTTPTNVSSSSWNNMEENFRFYDYDGAYSTYDVTMAVY</sequence>
<reference evidence="1" key="1">
    <citation type="journal article" date="2020" name="Nature">
        <title>Giant virus diversity and host interactions through global metagenomics.</title>
        <authorList>
            <person name="Schulz F."/>
            <person name="Roux S."/>
            <person name="Paez-Espino D."/>
            <person name="Jungbluth S."/>
            <person name="Walsh D.A."/>
            <person name="Denef V.J."/>
            <person name="McMahon K.D."/>
            <person name="Konstantinidis K.T."/>
            <person name="Eloe-Fadrosh E.A."/>
            <person name="Kyrpides N.C."/>
            <person name="Woyke T."/>
        </authorList>
    </citation>
    <scope>NUCLEOTIDE SEQUENCE</scope>
    <source>
        <strain evidence="1">GVMAG-M-3300023184-18</strain>
    </source>
</reference>
<dbReference type="EMBL" id="MN740077">
    <property type="protein sequence ID" value="QHT86898.1"/>
    <property type="molecule type" value="Genomic_DNA"/>
</dbReference>
<protein>
    <submittedName>
        <fullName evidence="1">Uncharacterized protein</fullName>
    </submittedName>
</protein>
<accession>A0A6C0I1L7</accession>